<name>A0A401S9H0_CHIPU</name>
<feature type="compositionally biased region" description="Basic and acidic residues" evidence="1">
    <location>
        <begin position="68"/>
        <end position="80"/>
    </location>
</feature>
<proteinExistence type="predicted"/>
<protein>
    <submittedName>
        <fullName evidence="2">Uncharacterized protein</fullName>
    </submittedName>
</protein>
<dbReference type="Proteomes" id="UP000287033">
    <property type="component" value="Unassembled WGS sequence"/>
</dbReference>
<reference evidence="2 3" key="1">
    <citation type="journal article" date="2018" name="Nat. Ecol. Evol.">
        <title>Shark genomes provide insights into elasmobranch evolution and the origin of vertebrates.</title>
        <authorList>
            <person name="Hara Y"/>
            <person name="Yamaguchi K"/>
            <person name="Onimaru K"/>
            <person name="Kadota M"/>
            <person name="Koyanagi M"/>
            <person name="Keeley SD"/>
            <person name="Tatsumi K"/>
            <person name="Tanaka K"/>
            <person name="Motone F"/>
            <person name="Kageyama Y"/>
            <person name="Nozu R"/>
            <person name="Adachi N"/>
            <person name="Nishimura O"/>
            <person name="Nakagawa R"/>
            <person name="Tanegashima C"/>
            <person name="Kiyatake I"/>
            <person name="Matsumoto R"/>
            <person name="Murakumo K"/>
            <person name="Nishida K"/>
            <person name="Terakita A"/>
            <person name="Kuratani S"/>
            <person name="Sato K"/>
            <person name="Hyodo S Kuraku.S."/>
        </authorList>
    </citation>
    <scope>NUCLEOTIDE SEQUENCE [LARGE SCALE GENOMIC DNA]</scope>
</reference>
<accession>A0A401S9H0</accession>
<sequence>MPGAELRHGPGPSCCGSCCGSCIRLPGNGRGDKVGAELKLGAGGWGLQEERRCVNSPRPLQVSGRSGARGDGEERKEETAARVSSHQWQAHWRQLAALLLHQWHIVTP</sequence>
<dbReference type="AlphaFoldDB" id="A0A401S9H0"/>
<keyword evidence="3" id="KW-1185">Reference proteome</keyword>
<evidence type="ECO:0000256" key="1">
    <source>
        <dbReference type="SAM" id="MobiDB-lite"/>
    </source>
</evidence>
<feature type="region of interest" description="Disordered" evidence="1">
    <location>
        <begin position="57"/>
        <end position="82"/>
    </location>
</feature>
<evidence type="ECO:0000313" key="3">
    <source>
        <dbReference type="Proteomes" id="UP000287033"/>
    </source>
</evidence>
<dbReference type="EMBL" id="BEZZ01000147">
    <property type="protein sequence ID" value="GCC27047.1"/>
    <property type="molecule type" value="Genomic_DNA"/>
</dbReference>
<organism evidence="2 3">
    <name type="scientific">Chiloscyllium punctatum</name>
    <name type="common">Brownbanded bambooshark</name>
    <name type="synonym">Hemiscyllium punctatum</name>
    <dbReference type="NCBI Taxonomy" id="137246"/>
    <lineage>
        <taxon>Eukaryota</taxon>
        <taxon>Metazoa</taxon>
        <taxon>Chordata</taxon>
        <taxon>Craniata</taxon>
        <taxon>Vertebrata</taxon>
        <taxon>Chondrichthyes</taxon>
        <taxon>Elasmobranchii</taxon>
        <taxon>Galeomorphii</taxon>
        <taxon>Galeoidea</taxon>
        <taxon>Orectolobiformes</taxon>
        <taxon>Hemiscylliidae</taxon>
        <taxon>Chiloscyllium</taxon>
    </lineage>
</organism>
<comment type="caution">
    <text evidence="2">The sequence shown here is derived from an EMBL/GenBank/DDBJ whole genome shotgun (WGS) entry which is preliminary data.</text>
</comment>
<evidence type="ECO:0000313" key="2">
    <source>
        <dbReference type="EMBL" id="GCC27047.1"/>
    </source>
</evidence>
<gene>
    <name evidence="2" type="ORF">chiPu_0005468</name>
</gene>